<feature type="chain" id="PRO_5043729922" description="Chitin-binding type-2 domain-containing protein" evidence="1">
    <location>
        <begin position="22"/>
        <end position="153"/>
    </location>
</feature>
<dbReference type="InterPro" id="IPR036508">
    <property type="entry name" value="Chitin-bd_dom_sf"/>
</dbReference>
<dbReference type="AlphaFoldDB" id="A0AAV2Q0L7"/>
<dbReference type="GO" id="GO:0008061">
    <property type="term" value="F:chitin binding"/>
    <property type="evidence" value="ECO:0007669"/>
    <property type="project" value="InterPro"/>
</dbReference>
<feature type="signal peptide" evidence="1">
    <location>
        <begin position="1"/>
        <end position="21"/>
    </location>
</feature>
<dbReference type="GO" id="GO:0005576">
    <property type="term" value="C:extracellular region"/>
    <property type="evidence" value="ECO:0007669"/>
    <property type="project" value="InterPro"/>
</dbReference>
<reference evidence="3 4" key="1">
    <citation type="submission" date="2024-05" db="EMBL/GenBank/DDBJ databases">
        <authorList>
            <person name="Wallberg A."/>
        </authorList>
    </citation>
    <scope>NUCLEOTIDE SEQUENCE [LARGE SCALE GENOMIC DNA]</scope>
</reference>
<organism evidence="3 4">
    <name type="scientific">Meganyctiphanes norvegica</name>
    <name type="common">Northern krill</name>
    <name type="synonym">Thysanopoda norvegica</name>
    <dbReference type="NCBI Taxonomy" id="48144"/>
    <lineage>
        <taxon>Eukaryota</taxon>
        <taxon>Metazoa</taxon>
        <taxon>Ecdysozoa</taxon>
        <taxon>Arthropoda</taxon>
        <taxon>Crustacea</taxon>
        <taxon>Multicrustacea</taxon>
        <taxon>Malacostraca</taxon>
        <taxon>Eumalacostraca</taxon>
        <taxon>Eucarida</taxon>
        <taxon>Euphausiacea</taxon>
        <taxon>Euphausiidae</taxon>
        <taxon>Meganyctiphanes</taxon>
    </lineage>
</organism>
<comment type="caution">
    <text evidence="3">The sequence shown here is derived from an EMBL/GenBank/DDBJ whole genome shotgun (WGS) entry which is preliminary data.</text>
</comment>
<dbReference type="EMBL" id="CAXKWB010002108">
    <property type="protein sequence ID" value="CAL4066213.1"/>
    <property type="molecule type" value="Genomic_DNA"/>
</dbReference>
<dbReference type="SUPFAM" id="SSF57625">
    <property type="entry name" value="Invertebrate chitin-binding proteins"/>
    <property type="match status" value="1"/>
</dbReference>
<dbReference type="Pfam" id="PF01607">
    <property type="entry name" value="CBM_14"/>
    <property type="match status" value="1"/>
</dbReference>
<gene>
    <name evidence="3" type="ORF">MNOR_LOCUS5460</name>
</gene>
<feature type="domain" description="Chitin-binding type-2" evidence="2">
    <location>
        <begin position="30"/>
        <end position="88"/>
    </location>
</feature>
<sequence length="153" mass="17057">MDKSILITLLCYSCLLDLSTSEISLCPDPEPDCSHQDYASDPKDCHYYYKCVHGNPANRTSCPPDTFFNSLLVDSGLIPCMASSDCAVTCKCTQTCVELGQIYADVTDCKKFKVCLQDPNGEFFSATGYCDKPEYPYFNGKMCVESDEYCCKQ</sequence>
<accession>A0AAV2Q0L7</accession>
<protein>
    <recommendedName>
        <fullName evidence="2">Chitin-binding type-2 domain-containing protein</fullName>
    </recommendedName>
</protein>
<dbReference type="Proteomes" id="UP001497623">
    <property type="component" value="Unassembled WGS sequence"/>
</dbReference>
<dbReference type="SMART" id="SM00494">
    <property type="entry name" value="ChtBD2"/>
    <property type="match status" value="2"/>
</dbReference>
<dbReference type="InterPro" id="IPR002557">
    <property type="entry name" value="Chitin-bd_dom"/>
</dbReference>
<evidence type="ECO:0000313" key="4">
    <source>
        <dbReference type="Proteomes" id="UP001497623"/>
    </source>
</evidence>
<evidence type="ECO:0000256" key="1">
    <source>
        <dbReference type="SAM" id="SignalP"/>
    </source>
</evidence>
<name>A0AAV2Q0L7_MEGNR</name>
<evidence type="ECO:0000313" key="3">
    <source>
        <dbReference type="EMBL" id="CAL4066213.1"/>
    </source>
</evidence>
<dbReference type="Gene3D" id="2.170.140.10">
    <property type="entry name" value="Chitin binding domain"/>
    <property type="match status" value="1"/>
</dbReference>
<dbReference type="PROSITE" id="PS50940">
    <property type="entry name" value="CHIT_BIND_II"/>
    <property type="match status" value="1"/>
</dbReference>
<evidence type="ECO:0000259" key="2">
    <source>
        <dbReference type="PROSITE" id="PS50940"/>
    </source>
</evidence>
<keyword evidence="4" id="KW-1185">Reference proteome</keyword>
<keyword evidence="1" id="KW-0732">Signal</keyword>
<proteinExistence type="predicted"/>